<dbReference type="OrthoDB" id="9809277at2"/>
<keyword evidence="2" id="KW-0732">Signal</keyword>
<evidence type="ECO:0000256" key="1">
    <source>
        <dbReference type="SAM" id="Phobius"/>
    </source>
</evidence>
<dbReference type="RefSeq" id="WP_124750549.1">
    <property type="nucleotide sequence ID" value="NZ_RQYS01000005.1"/>
</dbReference>
<keyword evidence="1" id="KW-0472">Membrane</keyword>
<comment type="caution">
    <text evidence="3">The sequence shown here is derived from an EMBL/GenBank/DDBJ whole genome shotgun (WGS) entry which is preliminary data.</text>
</comment>
<organism evidence="3 4">
    <name type="scientific">Tannerella forsythia</name>
    <name type="common">Bacteroides forsythus</name>
    <dbReference type="NCBI Taxonomy" id="28112"/>
    <lineage>
        <taxon>Bacteria</taxon>
        <taxon>Pseudomonadati</taxon>
        <taxon>Bacteroidota</taxon>
        <taxon>Bacteroidia</taxon>
        <taxon>Bacteroidales</taxon>
        <taxon>Tannerellaceae</taxon>
        <taxon>Tannerella</taxon>
    </lineage>
</organism>
<dbReference type="NCBIfam" id="TIGR04183">
    <property type="entry name" value="Por_Secre_tail"/>
    <property type="match status" value="1"/>
</dbReference>
<evidence type="ECO:0000313" key="3">
    <source>
        <dbReference type="EMBL" id="RRD62788.1"/>
    </source>
</evidence>
<sequence length="440" mass="51289">MKKKWNVLWIIWAALMLNGISADAHKAKYYMYIPNKQDVPVGATFPTAWGFVFILKSDKHPDFAAAMNRYHPTAFEQAFPDAVTDWLRDVYQIECDSVYLESDELYFANEKKNKYSMPFDRMIKTRFKNIVPLVEKLGTPRIPEDPMEIEDFYSPLLNETNRWNNLEERHEEGKWTYIYKLEGDTLIDGRKYRKIYHTTDKQAKKWRKRGYLYEDIGRKKVWYRPAWGNRDGLLYHFDVAEKDTFYTMGSMFYSSEAPNTMNWNDDSTRHIVKKVDTVKINHKDHRRITLESTLITPASSYHRSFENVWIEGIGSTNGLLSLYVYLPGSPGQTLLAFYQDDKLVYQSPKYDKVFIWETVGNELIRNDTQVFVSPEGRTLHIGDEGASRSVAIYSMQGMEVFRQTVAPYIITLALPAIPVGIYIVTVRSEGKSISKKIVVK</sequence>
<reference evidence="3 4" key="1">
    <citation type="submission" date="2018-11" db="EMBL/GenBank/DDBJ databases">
        <title>Genomes From Bacteria Associated with the Canine Oral Cavity: a Test Case for Automated Genome-Based Taxonomic Assignment.</title>
        <authorList>
            <person name="Coil D.A."/>
            <person name="Jospin G."/>
            <person name="Darling A.E."/>
            <person name="Wallis C."/>
            <person name="Davis I.J."/>
            <person name="Harris S."/>
            <person name="Eisen J.A."/>
            <person name="Holcombe L.J."/>
            <person name="O'Flynn C."/>
        </authorList>
    </citation>
    <scope>NUCLEOTIDE SEQUENCE [LARGE SCALE GENOMIC DNA]</scope>
    <source>
        <strain evidence="3 4">OH2617_COT-023</strain>
    </source>
</reference>
<accession>A0A3P1XXU1</accession>
<feature type="signal peptide" evidence="2">
    <location>
        <begin position="1"/>
        <end position="26"/>
    </location>
</feature>
<dbReference type="InterPro" id="IPR026444">
    <property type="entry name" value="Secre_tail"/>
</dbReference>
<evidence type="ECO:0000313" key="4">
    <source>
        <dbReference type="Proteomes" id="UP000278609"/>
    </source>
</evidence>
<gene>
    <name evidence="3" type="ORF">EII40_01695</name>
</gene>
<dbReference type="EMBL" id="RQYS01000005">
    <property type="protein sequence ID" value="RRD62788.1"/>
    <property type="molecule type" value="Genomic_DNA"/>
</dbReference>
<name>A0A3P1XXU1_TANFO</name>
<feature type="chain" id="PRO_5018158458" evidence="2">
    <location>
        <begin position="27"/>
        <end position="440"/>
    </location>
</feature>
<feature type="transmembrane region" description="Helical" evidence="1">
    <location>
        <begin position="405"/>
        <end position="426"/>
    </location>
</feature>
<keyword evidence="1" id="KW-1133">Transmembrane helix</keyword>
<keyword evidence="1" id="KW-0812">Transmembrane</keyword>
<protein>
    <submittedName>
        <fullName evidence="3">T9SS C-terminal target domain-containing protein</fullName>
    </submittedName>
</protein>
<proteinExistence type="predicted"/>
<dbReference type="Proteomes" id="UP000278609">
    <property type="component" value="Unassembled WGS sequence"/>
</dbReference>
<dbReference type="AlphaFoldDB" id="A0A3P1XXU1"/>
<evidence type="ECO:0000256" key="2">
    <source>
        <dbReference type="SAM" id="SignalP"/>
    </source>
</evidence>